<dbReference type="RefSeq" id="WP_232558732.1">
    <property type="nucleotide sequence ID" value="NZ_JALPRF010000003.1"/>
</dbReference>
<protein>
    <submittedName>
        <fullName evidence="2">Uncharacterized protein</fullName>
    </submittedName>
</protein>
<keyword evidence="3" id="KW-1185">Reference proteome</keyword>
<gene>
    <name evidence="2" type="ORF">M0L20_21880</name>
</gene>
<evidence type="ECO:0000256" key="1">
    <source>
        <dbReference type="SAM" id="MobiDB-lite"/>
    </source>
</evidence>
<organism evidence="2 3">
    <name type="scientific">Spirosoma liriopis</name>
    <dbReference type="NCBI Taxonomy" id="2937440"/>
    <lineage>
        <taxon>Bacteria</taxon>
        <taxon>Pseudomonadati</taxon>
        <taxon>Bacteroidota</taxon>
        <taxon>Cytophagia</taxon>
        <taxon>Cytophagales</taxon>
        <taxon>Cytophagaceae</taxon>
        <taxon>Spirosoma</taxon>
    </lineage>
</organism>
<proteinExistence type="predicted"/>
<feature type="compositionally biased region" description="Basic residues" evidence="1">
    <location>
        <begin position="146"/>
        <end position="156"/>
    </location>
</feature>
<feature type="region of interest" description="Disordered" evidence="1">
    <location>
        <begin position="137"/>
        <end position="156"/>
    </location>
</feature>
<name>A0ABT0HQU8_9BACT</name>
<evidence type="ECO:0000313" key="2">
    <source>
        <dbReference type="EMBL" id="MCK8494534.1"/>
    </source>
</evidence>
<reference evidence="2 3" key="1">
    <citation type="submission" date="2022-04" db="EMBL/GenBank/DDBJ databases">
        <title>Spirosoma sp. strain RP8 genome sequencing and assembly.</title>
        <authorList>
            <person name="Jung Y."/>
        </authorList>
    </citation>
    <scope>NUCLEOTIDE SEQUENCE [LARGE SCALE GENOMIC DNA]</scope>
    <source>
        <strain evidence="2 3">RP8</strain>
    </source>
</reference>
<sequence length="156" mass="17386">MKAAQIRFFSPQENSTPKEKKAKKVAPVTGYISTAGKLVFPAKSISQLDFDPETAQFRIGTQEGKRKIKSLYVIPVTDEQEGTFELEKAAKSYSISLPIILQKGGIDYSNSKYVFTVKPFDYEEGVVGYELQLEDQAPKPAYTGKPRGRKPKASEE</sequence>
<feature type="region of interest" description="Disordered" evidence="1">
    <location>
        <begin position="1"/>
        <end position="22"/>
    </location>
</feature>
<dbReference type="EMBL" id="JALPRF010000003">
    <property type="protein sequence ID" value="MCK8494534.1"/>
    <property type="molecule type" value="Genomic_DNA"/>
</dbReference>
<comment type="caution">
    <text evidence="2">The sequence shown here is derived from an EMBL/GenBank/DDBJ whole genome shotgun (WGS) entry which is preliminary data.</text>
</comment>
<evidence type="ECO:0000313" key="3">
    <source>
        <dbReference type="Proteomes" id="UP001202180"/>
    </source>
</evidence>
<accession>A0ABT0HQU8</accession>
<dbReference type="Proteomes" id="UP001202180">
    <property type="component" value="Unassembled WGS sequence"/>
</dbReference>